<dbReference type="Pfam" id="PF01636">
    <property type="entry name" value="APH"/>
    <property type="match status" value="1"/>
</dbReference>
<organism evidence="2 3">
    <name type="scientific">Cyclocybe aegerita</name>
    <name type="common">Black poplar mushroom</name>
    <name type="synonym">Agrocybe aegerita</name>
    <dbReference type="NCBI Taxonomy" id="1973307"/>
    <lineage>
        <taxon>Eukaryota</taxon>
        <taxon>Fungi</taxon>
        <taxon>Dikarya</taxon>
        <taxon>Basidiomycota</taxon>
        <taxon>Agaricomycotina</taxon>
        <taxon>Agaricomycetes</taxon>
        <taxon>Agaricomycetidae</taxon>
        <taxon>Agaricales</taxon>
        <taxon>Agaricineae</taxon>
        <taxon>Bolbitiaceae</taxon>
        <taxon>Cyclocybe</taxon>
    </lineage>
</organism>
<evidence type="ECO:0000259" key="1">
    <source>
        <dbReference type="Pfam" id="PF01636"/>
    </source>
</evidence>
<dbReference type="PANTHER" id="PTHR21310:SF15">
    <property type="entry name" value="AMINOGLYCOSIDE PHOSPHOTRANSFERASE DOMAIN-CONTAINING PROTEIN"/>
    <property type="match status" value="1"/>
</dbReference>
<keyword evidence="3" id="KW-1185">Reference proteome</keyword>
<dbReference type="PANTHER" id="PTHR21310">
    <property type="entry name" value="AMINOGLYCOSIDE PHOSPHOTRANSFERASE-RELATED-RELATED"/>
    <property type="match status" value="1"/>
</dbReference>
<dbReference type="Proteomes" id="UP000467700">
    <property type="component" value="Unassembled WGS sequence"/>
</dbReference>
<accession>A0A8S0VS31</accession>
<sequence length="417" mass="47129">MGVELSILNLHLLVPPSPLTDSMFILWDETGNKIQDEYPPEERKNLLEVEEVSLDFDRGRVVASVEALGSGKVLDIQELGDNHYKVLDIRTSGGHSYIVRIASVRGVIDVAQLPEKLRRECEMMNWVASASTITIPKLYCSVLEATRPYMVSSKCEGTNLADSFGALSSEAKSRNISMYAEWAIQMFRTASPQKIGSVDTFTGSGARNMRSKLPSIGPMLVGDGTQRPNGPFGSIAEYFSWLVLRKLNIARTNQTSYIKECEQVLSQLETFLLQACKRFGPSFLRTVPCHEDLVAHNVFCDQTGSITGIIDWEFHSVKPALLAVSYPSWITYSGFDSPQFCIKNPTFDRFWFASPAEAADLRKHYDSIVRKKDLDYYRMLKDDDAEVCRQIEKWLRDDSLDPGFGYFQEWFKTVKDS</sequence>
<dbReference type="OrthoDB" id="10003767at2759"/>
<dbReference type="InterPro" id="IPR002575">
    <property type="entry name" value="Aminoglycoside_PTrfase"/>
</dbReference>
<dbReference type="Gene3D" id="3.90.1200.10">
    <property type="match status" value="1"/>
</dbReference>
<evidence type="ECO:0000313" key="2">
    <source>
        <dbReference type="EMBL" id="CAA7265689.1"/>
    </source>
</evidence>
<dbReference type="SUPFAM" id="SSF56112">
    <property type="entry name" value="Protein kinase-like (PK-like)"/>
    <property type="match status" value="1"/>
</dbReference>
<gene>
    <name evidence="2" type="ORF">AAE3_LOCUS7875</name>
</gene>
<reference evidence="2 3" key="1">
    <citation type="submission" date="2020-01" db="EMBL/GenBank/DDBJ databases">
        <authorList>
            <person name="Gupta K D."/>
        </authorList>
    </citation>
    <scope>NUCLEOTIDE SEQUENCE [LARGE SCALE GENOMIC DNA]</scope>
</reference>
<protein>
    <recommendedName>
        <fullName evidence="1">Aminoglycoside phosphotransferase domain-containing protein</fullName>
    </recommendedName>
</protein>
<name>A0A8S0VS31_CYCAE</name>
<dbReference type="InterPro" id="IPR011009">
    <property type="entry name" value="Kinase-like_dom_sf"/>
</dbReference>
<proteinExistence type="predicted"/>
<comment type="caution">
    <text evidence="2">The sequence shown here is derived from an EMBL/GenBank/DDBJ whole genome shotgun (WGS) entry which is preliminary data.</text>
</comment>
<feature type="domain" description="Aminoglycoside phosphotransferase" evidence="1">
    <location>
        <begin position="90"/>
        <end position="319"/>
    </location>
</feature>
<dbReference type="InterPro" id="IPR051678">
    <property type="entry name" value="AGP_Transferase"/>
</dbReference>
<evidence type="ECO:0000313" key="3">
    <source>
        <dbReference type="Proteomes" id="UP000467700"/>
    </source>
</evidence>
<dbReference type="EMBL" id="CACVBS010000050">
    <property type="protein sequence ID" value="CAA7265689.1"/>
    <property type="molecule type" value="Genomic_DNA"/>
</dbReference>
<dbReference type="AlphaFoldDB" id="A0A8S0VS31"/>